<organism evidence="1 2">
    <name type="scientific">Rufibacter latericius</name>
    <dbReference type="NCBI Taxonomy" id="2487040"/>
    <lineage>
        <taxon>Bacteria</taxon>
        <taxon>Pseudomonadati</taxon>
        <taxon>Bacteroidota</taxon>
        <taxon>Cytophagia</taxon>
        <taxon>Cytophagales</taxon>
        <taxon>Hymenobacteraceae</taxon>
        <taxon>Rufibacter</taxon>
    </lineage>
</organism>
<dbReference type="AlphaFoldDB" id="A0A3M9MM59"/>
<gene>
    <name evidence="1" type="ORF">EFB08_11440</name>
</gene>
<dbReference type="RefSeq" id="WP_123127107.1">
    <property type="nucleotide sequence ID" value="NZ_RJJD01000006.1"/>
</dbReference>
<dbReference type="EMBL" id="RJJD01000006">
    <property type="protein sequence ID" value="RNI26624.1"/>
    <property type="molecule type" value="Genomic_DNA"/>
</dbReference>
<reference evidence="1 2" key="1">
    <citation type="submission" date="2018-11" db="EMBL/GenBank/DDBJ databases">
        <title>Rufibacter latericius sp. nov., isolated from water in Baiyang Lake.</title>
        <authorList>
            <person name="Yang Y."/>
        </authorList>
    </citation>
    <scope>NUCLEOTIDE SEQUENCE [LARGE SCALE GENOMIC DNA]</scope>
    <source>
        <strain evidence="1 2">R-22-1c-1</strain>
    </source>
</reference>
<dbReference type="Proteomes" id="UP000272117">
    <property type="component" value="Unassembled WGS sequence"/>
</dbReference>
<keyword evidence="2" id="KW-1185">Reference proteome</keyword>
<sequence length="87" mass="9659">MNSDLDAVALNVLIHLYDIKDIGMFANRKYHKVSELLKELKIADPTGNLKNVVYADLANSGYVSVAAESLAINENGIKFVEKRYKSS</sequence>
<accession>A0A3M9MM59</accession>
<name>A0A3M9MM59_9BACT</name>
<evidence type="ECO:0000313" key="2">
    <source>
        <dbReference type="Proteomes" id="UP000272117"/>
    </source>
</evidence>
<comment type="caution">
    <text evidence="1">The sequence shown here is derived from an EMBL/GenBank/DDBJ whole genome shotgun (WGS) entry which is preliminary data.</text>
</comment>
<proteinExistence type="predicted"/>
<protein>
    <submittedName>
        <fullName evidence="1">Uncharacterized protein</fullName>
    </submittedName>
</protein>
<evidence type="ECO:0000313" key="1">
    <source>
        <dbReference type="EMBL" id="RNI26624.1"/>
    </source>
</evidence>